<proteinExistence type="predicted"/>
<dbReference type="PANTHER" id="PTHR14239:SF10">
    <property type="entry name" value="REDUCTASE"/>
    <property type="match status" value="1"/>
</dbReference>
<accession>A0A9D1YYT7</accession>
<name>A0A9D1YYT7_9MICO</name>
<dbReference type="AlphaFoldDB" id="A0A9D1YYT7"/>
<protein>
    <submittedName>
        <fullName evidence="3">NAD(P)-binding domain-containing protein</fullName>
    </submittedName>
</protein>
<dbReference type="Proteomes" id="UP000824005">
    <property type="component" value="Unassembled WGS sequence"/>
</dbReference>
<dbReference type="SUPFAM" id="SSF51735">
    <property type="entry name" value="NAD(P)-binding Rossmann-fold domains"/>
    <property type="match status" value="1"/>
</dbReference>
<dbReference type="Gene3D" id="3.40.50.720">
    <property type="entry name" value="NAD(P)-binding Rossmann-like Domain"/>
    <property type="match status" value="1"/>
</dbReference>
<sequence length="230" mass="24566">MSDTVQREIAIIGAGKVGTILARLAVAAGYRVQIAGSGDPQKIALIVDVLAPGAEAVWARDAVQQADIVVLALPLGRHHEIADAPVEGKLVIDAMNYWFETDGVRDDLTDPRTTTSEIVRDNFPGARVVKALNHMGYHDLEVEARPAGHELRKAIALAGDSPEAVREAAVVVDDLGFDPLPIGGLSAGVRLQPDQAAFGANLPLGQLRVLIEEAEVTLRDRAEEQGLLRR</sequence>
<comment type="caution">
    <text evidence="3">The sequence shown here is derived from an EMBL/GenBank/DDBJ whole genome shotgun (WGS) entry which is preliminary data.</text>
</comment>
<dbReference type="InterPro" id="IPR028939">
    <property type="entry name" value="P5C_Rdtase_cat_N"/>
</dbReference>
<feature type="domain" description="Pyrroline-5-carboxylate reductase catalytic N-terminal" evidence="2">
    <location>
        <begin position="9"/>
        <end position="97"/>
    </location>
</feature>
<organism evidence="3 4">
    <name type="scientific">Candidatus Agrococcus pullicola</name>
    <dbReference type="NCBI Taxonomy" id="2838429"/>
    <lineage>
        <taxon>Bacteria</taxon>
        <taxon>Bacillati</taxon>
        <taxon>Actinomycetota</taxon>
        <taxon>Actinomycetes</taxon>
        <taxon>Micrococcales</taxon>
        <taxon>Microbacteriaceae</taxon>
        <taxon>Agrococcus</taxon>
    </lineage>
</organism>
<dbReference type="InterPro" id="IPR036291">
    <property type="entry name" value="NAD(P)-bd_dom_sf"/>
</dbReference>
<evidence type="ECO:0000256" key="1">
    <source>
        <dbReference type="ARBA" id="ARBA00023002"/>
    </source>
</evidence>
<reference evidence="3" key="1">
    <citation type="journal article" date="2021" name="PeerJ">
        <title>Extensive microbial diversity within the chicken gut microbiome revealed by metagenomics and culture.</title>
        <authorList>
            <person name="Gilroy R."/>
            <person name="Ravi A."/>
            <person name="Getino M."/>
            <person name="Pursley I."/>
            <person name="Horton D.L."/>
            <person name="Alikhan N.F."/>
            <person name="Baker D."/>
            <person name="Gharbi K."/>
            <person name="Hall N."/>
            <person name="Watson M."/>
            <person name="Adriaenssens E.M."/>
            <person name="Foster-Nyarko E."/>
            <person name="Jarju S."/>
            <person name="Secka A."/>
            <person name="Antonio M."/>
            <person name="Oren A."/>
            <person name="Chaudhuri R.R."/>
            <person name="La Ragione R."/>
            <person name="Hildebrand F."/>
            <person name="Pallen M.J."/>
        </authorList>
    </citation>
    <scope>NUCLEOTIDE SEQUENCE</scope>
    <source>
        <strain evidence="3">ChiGjej1B1-98</strain>
    </source>
</reference>
<evidence type="ECO:0000313" key="4">
    <source>
        <dbReference type="Proteomes" id="UP000824005"/>
    </source>
</evidence>
<evidence type="ECO:0000259" key="2">
    <source>
        <dbReference type="Pfam" id="PF03807"/>
    </source>
</evidence>
<dbReference type="GO" id="GO:0016491">
    <property type="term" value="F:oxidoreductase activity"/>
    <property type="evidence" value="ECO:0007669"/>
    <property type="project" value="UniProtKB-KW"/>
</dbReference>
<keyword evidence="1" id="KW-0560">Oxidoreductase</keyword>
<dbReference type="EMBL" id="DXDC01000474">
    <property type="protein sequence ID" value="HIY67707.1"/>
    <property type="molecule type" value="Genomic_DNA"/>
</dbReference>
<dbReference type="InterPro" id="IPR051267">
    <property type="entry name" value="STEAP_metalloreductase"/>
</dbReference>
<dbReference type="Pfam" id="PF03807">
    <property type="entry name" value="F420_oxidored"/>
    <property type="match status" value="1"/>
</dbReference>
<reference evidence="3" key="2">
    <citation type="submission" date="2021-04" db="EMBL/GenBank/DDBJ databases">
        <authorList>
            <person name="Gilroy R."/>
        </authorList>
    </citation>
    <scope>NUCLEOTIDE SEQUENCE</scope>
    <source>
        <strain evidence="3">ChiGjej1B1-98</strain>
    </source>
</reference>
<evidence type="ECO:0000313" key="3">
    <source>
        <dbReference type="EMBL" id="HIY67707.1"/>
    </source>
</evidence>
<dbReference type="PANTHER" id="PTHR14239">
    <property type="entry name" value="DUDULIN-RELATED"/>
    <property type="match status" value="1"/>
</dbReference>
<gene>
    <name evidence="3" type="ORF">H9830_15685</name>
</gene>